<dbReference type="Proteomes" id="UP001498398">
    <property type="component" value="Unassembled WGS sequence"/>
</dbReference>
<gene>
    <name evidence="10" type="ORF">VKT23_009288</name>
</gene>
<name>A0ABR1JFL5_9AGAR</name>
<evidence type="ECO:0000313" key="10">
    <source>
        <dbReference type="EMBL" id="KAK7460567.1"/>
    </source>
</evidence>
<comment type="caution">
    <text evidence="10">The sequence shown here is derived from an EMBL/GenBank/DDBJ whole genome shotgun (WGS) entry which is preliminary data.</text>
</comment>
<keyword evidence="11" id="KW-1185">Reference proteome</keyword>
<keyword evidence="6 8" id="KW-1015">Disulfide bond</keyword>
<evidence type="ECO:0000256" key="8">
    <source>
        <dbReference type="RuleBase" id="RU365009"/>
    </source>
</evidence>
<dbReference type="InterPro" id="IPR001338">
    <property type="entry name" value="Class_I_Hydrophobin"/>
</dbReference>
<feature type="region of interest" description="Disordered" evidence="9">
    <location>
        <begin position="92"/>
        <end position="153"/>
    </location>
</feature>
<evidence type="ECO:0000256" key="7">
    <source>
        <dbReference type="ARBA" id="ARBA00093546"/>
    </source>
</evidence>
<keyword evidence="4 8" id="KW-0964">Secreted</keyword>
<sequence length="239" mass="22813">MFTALSAFTTLTLSVLAAAKPIGNGYWPASPSCETSLAVGGVPTGLPGSATTVAGDIPTVTVTVYASGTTNIPTSLPGSITHVGSTIAGGIPSTIPGGLNPGGSGTGSGYPPSHTSLPVGGDPGAGTGTGTGTGSSYYPSTTSLSGGGDPGNGSAGQCNTGPIQCCNSVQSASSNAASTLLGLLGIVVQDLNVLVGLDCNPIGVIGIGGNSCTAQPVCCENNNFNGIVSLGCTPVNLNL</sequence>
<keyword evidence="5 8" id="KW-0732">Signal</keyword>
<evidence type="ECO:0000256" key="3">
    <source>
        <dbReference type="ARBA" id="ARBA00022512"/>
    </source>
</evidence>
<feature type="compositionally biased region" description="Low complexity" evidence="9">
    <location>
        <begin position="134"/>
        <end position="144"/>
    </location>
</feature>
<dbReference type="SMART" id="SM00075">
    <property type="entry name" value="HYDRO"/>
    <property type="match status" value="1"/>
</dbReference>
<evidence type="ECO:0000256" key="9">
    <source>
        <dbReference type="SAM" id="MobiDB-lite"/>
    </source>
</evidence>
<evidence type="ECO:0000256" key="1">
    <source>
        <dbReference type="ARBA" id="ARBA00004191"/>
    </source>
</evidence>
<feature type="compositionally biased region" description="Gly residues" evidence="9">
    <location>
        <begin position="121"/>
        <end position="133"/>
    </location>
</feature>
<evidence type="ECO:0000256" key="4">
    <source>
        <dbReference type="ARBA" id="ARBA00022525"/>
    </source>
</evidence>
<evidence type="ECO:0000313" key="11">
    <source>
        <dbReference type="Proteomes" id="UP001498398"/>
    </source>
</evidence>
<dbReference type="Pfam" id="PF01185">
    <property type="entry name" value="Hydrophobin"/>
    <property type="match status" value="1"/>
</dbReference>
<feature type="compositionally biased region" description="Gly residues" evidence="9">
    <location>
        <begin position="99"/>
        <end position="108"/>
    </location>
</feature>
<evidence type="ECO:0000256" key="2">
    <source>
        <dbReference type="ARBA" id="ARBA00010446"/>
    </source>
</evidence>
<organism evidence="10 11">
    <name type="scientific">Marasmiellus scandens</name>
    <dbReference type="NCBI Taxonomy" id="2682957"/>
    <lineage>
        <taxon>Eukaryota</taxon>
        <taxon>Fungi</taxon>
        <taxon>Dikarya</taxon>
        <taxon>Basidiomycota</taxon>
        <taxon>Agaricomycotina</taxon>
        <taxon>Agaricomycetes</taxon>
        <taxon>Agaricomycetidae</taxon>
        <taxon>Agaricales</taxon>
        <taxon>Marasmiineae</taxon>
        <taxon>Omphalotaceae</taxon>
        <taxon>Marasmiellus</taxon>
    </lineage>
</organism>
<reference evidence="10 11" key="1">
    <citation type="submission" date="2024-01" db="EMBL/GenBank/DDBJ databases">
        <title>A draft genome for the cacao thread blight pathogen Marasmiellus scandens.</title>
        <authorList>
            <person name="Baruah I.K."/>
            <person name="Leung J."/>
            <person name="Bukari Y."/>
            <person name="Amoako-Attah I."/>
            <person name="Meinhardt L.W."/>
            <person name="Bailey B.A."/>
            <person name="Cohen S.P."/>
        </authorList>
    </citation>
    <scope>NUCLEOTIDE SEQUENCE [LARGE SCALE GENOMIC DNA]</scope>
    <source>
        <strain evidence="10 11">GH-19</strain>
    </source>
</reference>
<evidence type="ECO:0000256" key="5">
    <source>
        <dbReference type="ARBA" id="ARBA00022729"/>
    </source>
</evidence>
<comment type="subcellular location">
    <subcellularLocation>
        <location evidence="1 8">Secreted</location>
        <location evidence="1 8">Cell wall</location>
    </subcellularLocation>
</comment>
<keyword evidence="3 8" id="KW-0134">Cell wall</keyword>
<protein>
    <recommendedName>
        <fullName evidence="8">Hydrophobin</fullName>
    </recommendedName>
</protein>
<dbReference type="InterPro" id="IPR019778">
    <property type="entry name" value="Class_I_Hydrophobin_CS"/>
</dbReference>
<evidence type="ECO:0000256" key="6">
    <source>
        <dbReference type="ARBA" id="ARBA00023157"/>
    </source>
</evidence>
<comment type="subunit">
    <text evidence="7">Self-assembles to form functional amyloid fibrils called rodlets. Self-assembly into fibrillar rodlets occurs spontaneously at hydrophobic:hydrophilic interfaces and the rodlets further associate laterally to form amphipathic monolayers.</text>
</comment>
<feature type="chain" id="PRO_5044976519" description="Hydrophobin" evidence="8">
    <location>
        <begin position="20"/>
        <end position="239"/>
    </location>
</feature>
<accession>A0ABR1JFL5</accession>
<comment type="similarity">
    <text evidence="2 8">Belongs to the fungal hydrophobin family.</text>
</comment>
<feature type="signal peptide" evidence="8">
    <location>
        <begin position="1"/>
        <end position="19"/>
    </location>
</feature>
<dbReference type="PROSITE" id="PS00956">
    <property type="entry name" value="HYDROPHOBIN"/>
    <property type="match status" value="1"/>
</dbReference>
<dbReference type="CDD" id="cd23507">
    <property type="entry name" value="hydrophobin_I"/>
    <property type="match status" value="1"/>
</dbReference>
<proteinExistence type="inferred from homology"/>
<dbReference type="EMBL" id="JBANRG010000015">
    <property type="protein sequence ID" value="KAK7460567.1"/>
    <property type="molecule type" value="Genomic_DNA"/>
</dbReference>